<protein>
    <recommendedName>
        <fullName evidence="1">DUF7779 domain-containing protein</fullName>
    </recommendedName>
</protein>
<gene>
    <name evidence="2" type="ORF">FRX48_03253</name>
</gene>
<dbReference type="Gene3D" id="1.25.40.10">
    <property type="entry name" value="Tetratricopeptide repeat domain"/>
    <property type="match status" value="1"/>
</dbReference>
<reference evidence="2 3" key="1">
    <citation type="submission" date="2019-09" db="EMBL/GenBank/DDBJ databases">
        <title>The hologenome of the rock-dwelling lichen Lasallia pustulata.</title>
        <authorList>
            <person name="Greshake Tzovaras B."/>
            <person name="Segers F."/>
            <person name="Bicker A."/>
            <person name="Dal Grande F."/>
            <person name="Otte J."/>
            <person name="Hankeln T."/>
            <person name="Schmitt I."/>
            <person name="Ebersberger I."/>
        </authorList>
    </citation>
    <scope>NUCLEOTIDE SEQUENCE [LARGE SCALE GENOMIC DNA]</scope>
    <source>
        <strain evidence="2">A1-1</strain>
    </source>
</reference>
<dbReference type="OrthoDB" id="6161812at2759"/>
<feature type="domain" description="DUF7779" evidence="1">
    <location>
        <begin position="637"/>
        <end position="731"/>
    </location>
</feature>
<dbReference type="Proteomes" id="UP000324767">
    <property type="component" value="Unassembled WGS sequence"/>
</dbReference>
<dbReference type="EMBL" id="VXIT01000004">
    <property type="protein sequence ID" value="KAA6413507.1"/>
    <property type="molecule type" value="Genomic_DNA"/>
</dbReference>
<sequence length="1067" mass="119252">MATGKSSKLQLRELFLLPRADPGSYKATVVVIPDIDADSATTWSDGSQCWLKTLLPRMLPEPYVLEYAHGLQLNEFFSWESFVQLGDTLLEQLLLRVSAVEFRSRPIIFISHGFGGIMLKRALGVLFERYYENLFKDLINAFSGVIFLGTPHMTYTNPSQWEKLHVLLKALAKKKLSSGKNVQLQESEAIIANLSVKFNETSLGVPILNIYEGRATKIGKNFLFRKRKILVDDSFAQIKAKYERLVQADLCHQELCNLRASYSHYPDMEKYFLSLMEFAPTNVLELSLQPSALDSTNTVDWAYSISEATDLLAPQKLAAPDSLLKPTMATQGSSDISTYEVIPTTITISESVNKAKLPCYLLKSHTRNLSFFGRKDVLLRLGKVLLPDATTNPVDNLGSNYGPRIFAICGIGGVGKTQLAVEFAFGRMDCYDAIFWLHADDATKLAKDFSDISVSLGLEKVAGDQAVSKDLVLDWLSRPQGRRSLVQGAAPDPRWLLIFDNADDLDVLVDYLPVSGNGSVLVTSRDPLAKTQTRFRTTDGIDLDPFSKVDGGTLLRTLTGYNRSTSDIELSQEISEKLSGLPLGIVQIAGTIARRDLSLQEFLELFESDSDRLDFYRSVDARIVAEGGQRKSIFSVWALEDLGPQASSLLDLLSGMDPDRMQEGLFTTYNNAAANKTLSQFEGYPKTPLAFVNGRTELARSSLIKRNVDLKELSMHRLIQDAVRTRMHQDRLHKVFQSSVDLISASWSFGTFDHSTKRHPLCELVFPHIRSLQLWYKGSDRLKKSKVIIQQFPQLLVDAAWYQIERGNARESLPLNELAERLCDLDLENDQTRATLAMAHFCASEVGLLTSNSEMILIHAEKGLKVLQSIDDKTWRTVVMYNNLSLSNIMIGQWDMAIDYADQAIAACIALNSPEHYPYFPIVSKGYALMYKGTAASRDLAGNVLSDSLKYIRKTFGDQEVSFRTGITILTLGDVRASQGWWDESLQLHLDALRQYLASIGPTHHRTAAAHVKVAEHYVRLGRLGEAKGELQDALDVLGTRPTYAVQIARICFRLARVQSMLGDEED</sequence>
<dbReference type="Pfam" id="PF25000">
    <property type="entry name" value="DUF7779"/>
    <property type="match status" value="1"/>
</dbReference>
<dbReference type="SUPFAM" id="SSF52540">
    <property type="entry name" value="P-loop containing nucleoside triphosphate hydrolases"/>
    <property type="match status" value="1"/>
</dbReference>
<evidence type="ECO:0000259" key="1">
    <source>
        <dbReference type="Pfam" id="PF25000"/>
    </source>
</evidence>
<proteinExistence type="predicted"/>
<dbReference type="InterPro" id="IPR056681">
    <property type="entry name" value="DUF7779"/>
</dbReference>
<dbReference type="InterPro" id="IPR027417">
    <property type="entry name" value="P-loop_NTPase"/>
</dbReference>
<dbReference type="SUPFAM" id="SSF48452">
    <property type="entry name" value="TPR-like"/>
    <property type="match status" value="1"/>
</dbReference>
<dbReference type="Gene3D" id="3.40.50.300">
    <property type="entry name" value="P-loop containing nucleotide triphosphate hydrolases"/>
    <property type="match status" value="1"/>
</dbReference>
<dbReference type="InterPro" id="IPR011990">
    <property type="entry name" value="TPR-like_helical_dom_sf"/>
</dbReference>
<dbReference type="GO" id="GO:0043531">
    <property type="term" value="F:ADP binding"/>
    <property type="evidence" value="ECO:0007669"/>
    <property type="project" value="InterPro"/>
</dbReference>
<accession>A0A5M8PX55</accession>
<comment type="caution">
    <text evidence="2">The sequence shown here is derived from an EMBL/GenBank/DDBJ whole genome shotgun (WGS) entry which is preliminary data.</text>
</comment>
<organism evidence="2 3">
    <name type="scientific">Lasallia pustulata</name>
    <dbReference type="NCBI Taxonomy" id="136370"/>
    <lineage>
        <taxon>Eukaryota</taxon>
        <taxon>Fungi</taxon>
        <taxon>Dikarya</taxon>
        <taxon>Ascomycota</taxon>
        <taxon>Pezizomycotina</taxon>
        <taxon>Lecanoromycetes</taxon>
        <taxon>OSLEUM clade</taxon>
        <taxon>Umbilicariomycetidae</taxon>
        <taxon>Umbilicariales</taxon>
        <taxon>Umbilicariaceae</taxon>
        <taxon>Lasallia</taxon>
    </lineage>
</organism>
<dbReference type="PANTHER" id="PTHR35205">
    <property type="entry name" value="NB-ARC AND TPR DOMAIN PROTEIN"/>
    <property type="match status" value="1"/>
</dbReference>
<evidence type="ECO:0000313" key="3">
    <source>
        <dbReference type="Proteomes" id="UP000324767"/>
    </source>
</evidence>
<name>A0A5M8PX55_9LECA</name>
<dbReference type="PANTHER" id="PTHR35205:SF1">
    <property type="entry name" value="ZU5 DOMAIN-CONTAINING PROTEIN"/>
    <property type="match status" value="1"/>
</dbReference>
<dbReference type="AlphaFoldDB" id="A0A5M8PX55"/>
<evidence type="ECO:0000313" key="2">
    <source>
        <dbReference type="EMBL" id="KAA6413507.1"/>
    </source>
</evidence>
<dbReference type="Pfam" id="PF13424">
    <property type="entry name" value="TPR_12"/>
    <property type="match status" value="1"/>
</dbReference>